<keyword evidence="2" id="KW-1185">Reference proteome</keyword>
<dbReference type="PANTHER" id="PTHR13161:SF4">
    <property type="entry name" value="CLK4-ASSOCIATING SERINE_ARGININE RICH PROTEIN"/>
    <property type="match status" value="1"/>
</dbReference>
<gene>
    <name evidence="1" type="primary">CLASRP</name>
    <name evidence="1" type="ORF">E2C01_091252</name>
</gene>
<dbReference type="PANTHER" id="PTHR13161">
    <property type="entry name" value="SPLICING FACTOR SUPPRESSOR OF WHITE APRICOT"/>
    <property type="match status" value="1"/>
</dbReference>
<accession>A0A5B7JS99</accession>
<organism evidence="1 2">
    <name type="scientific">Portunus trituberculatus</name>
    <name type="common">Swimming crab</name>
    <name type="synonym">Neptunus trituberculatus</name>
    <dbReference type="NCBI Taxonomy" id="210409"/>
    <lineage>
        <taxon>Eukaryota</taxon>
        <taxon>Metazoa</taxon>
        <taxon>Ecdysozoa</taxon>
        <taxon>Arthropoda</taxon>
        <taxon>Crustacea</taxon>
        <taxon>Multicrustacea</taxon>
        <taxon>Malacostraca</taxon>
        <taxon>Eumalacostraca</taxon>
        <taxon>Eucarida</taxon>
        <taxon>Decapoda</taxon>
        <taxon>Pleocyemata</taxon>
        <taxon>Brachyura</taxon>
        <taxon>Eubrachyura</taxon>
        <taxon>Portunoidea</taxon>
        <taxon>Portunidae</taxon>
        <taxon>Portuninae</taxon>
        <taxon>Portunus</taxon>
    </lineage>
</organism>
<reference evidence="1 2" key="1">
    <citation type="submission" date="2019-05" db="EMBL/GenBank/DDBJ databases">
        <title>Another draft genome of Portunus trituberculatus and its Hox gene families provides insights of decapod evolution.</title>
        <authorList>
            <person name="Jeong J.-H."/>
            <person name="Song I."/>
            <person name="Kim S."/>
            <person name="Choi T."/>
            <person name="Kim D."/>
            <person name="Ryu S."/>
            <person name="Kim W."/>
        </authorList>
    </citation>
    <scope>NUCLEOTIDE SEQUENCE [LARGE SCALE GENOMIC DNA]</scope>
    <source>
        <tissue evidence="1">Muscle</tissue>
    </source>
</reference>
<protein>
    <submittedName>
        <fullName evidence="1">CLK4-associating serine/arginine rich protein</fullName>
    </submittedName>
</protein>
<evidence type="ECO:0000313" key="1">
    <source>
        <dbReference type="EMBL" id="MPC96017.1"/>
    </source>
</evidence>
<comment type="caution">
    <text evidence="1">The sequence shown here is derived from an EMBL/GenBank/DDBJ whole genome shotgun (WGS) entry which is preliminary data.</text>
</comment>
<dbReference type="EMBL" id="VSRR010104320">
    <property type="protein sequence ID" value="MPC96017.1"/>
    <property type="molecule type" value="Genomic_DNA"/>
</dbReference>
<proteinExistence type="predicted"/>
<dbReference type="OrthoDB" id="10070965at2759"/>
<sequence>MLDIMWHEARKQERKIRGMLVDYKRRAERRREYYEKIKQDPTQFIQLHGRPVRIHLDPAVASAAEAPGSM</sequence>
<name>A0A5B7JS99_PORTR</name>
<evidence type="ECO:0000313" key="2">
    <source>
        <dbReference type="Proteomes" id="UP000324222"/>
    </source>
</evidence>
<dbReference type="AlphaFoldDB" id="A0A5B7JS99"/>
<dbReference type="InterPro" id="IPR040397">
    <property type="entry name" value="SWAP"/>
</dbReference>
<dbReference type="Proteomes" id="UP000324222">
    <property type="component" value="Unassembled WGS sequence"/>
</dbReference>